<dbReference type="AlphaFoldDB" id="A0A814XZY1"/>
<dbReference type="SUPFAM" id="SSF52540">
    <property type="entry name" value="P-loop containing nucleoside triphosphate hydrolases"/>
    <property type="match status" value="1"/>
</dbReference>
<dbReference type="PANTHER" id="PTHR46844:SF1">
    <property type="entry name" value="SLR5058 PROTEIN"/>
    <property type="match status" value="1"/>
</dbReference>
<dbReference type="Proteomes" id="UP000663870">
    <property type="component" value="Unassembled WGS sequence"/>
</dbReference>
<dbReference type="EMBL" id="CAJNOH010001486">
    <property type="protein sequence ID" value="CAF1222625.1"/>
    <property type="molecule type" value="Genomic_DNA"/>
</dbReference>
<reference evidence="2" key="1">
    <citation type="submission" date="2021-02" db="EMBL/GenBank/DDBJ databases">
        <authorList>
            <person name="Nowell W R."/>
        </authorList>
    </citation>
    <scope>NUCLEOTIDE SEQUENCE</scope>
</reference>
<accession>A0A814XZY1</accession>
<name>A0A814XZY1_9BILA</name>
<gene>
    <name evidence="3" type="ORF">JXQ802_LOCUS40529</name>
    <name evidence="2" type="ORF">PYM288_LOCUS25953</name>
</gene>
<keyword evidence="5" id="KW-1185">Reference proteome</keyword>
<dbReference type="InterPro" id="IPR007111">
    <property type="entry name" value="NACHT_NTPase"/>
</dbReference>
<dbReference type="PANTHER" id="PTHR46844">
    <property type="entry name" value="SLR5058 PROTEIN"/>
    <property type="match status" value="1"/>
</dbReference>
<sequence>MVKNLIEQCVDCNFSRFNNNLSDFNRHLSYFLRNVSHFDRLTNTFISSIQLAAKLGRHEELLLLYEHRNSPTKLQLEKRWTFYINHYDRLHRERNEILFDYTVSRLLYTRITTEHTEIEFDNLIPALRDIDNASHRGRSLSDGSRPEIFLQVRIYTLVRTIIDKKINKDDYMIEIIEKELLHNLETYYFIIGILLIPVDITKSMMNQSFSQIKSSQSLLIKYYRKIAKNLISKIKQLEINDEYTIPTGWKEHAVCVSFRRISQTHFIIRIDNPSSKNPLDMHEIKRFKDGDIRIKPKILGQLHVHNLDANLNNYFVLLIDSVKRDLTLEKGRLLIYNLNEKIRHLEEIQIDNVPWFIEQANVNCVVKCFEPGLWLRIGEIHQELYYQLLDLEKYNLDVLARHCKEEHIRKLDDIFDRFNSLAEDEDINSLPTVERTRLQIKLKNSYKQYYKHLSSNTNIEHCPLLDDKYVHLRFEHNITRTRIELKNLSIKSHVLILGEAGCGKTTACQYITYSWAIGKLWRNKFEWLFYIKMRNLNSEVYPPRSNKYSLIDIIEKECFTGGELHHLDKQKLTNLFENSSDILWILDGCDERTIPTYLLPIEQELFDKSCLILTSRPYATYDFHYDIQLQILSFTDQDIEKYIYNYFSYIFRTTARGCWSFISDSRKLLQTACVPACLEIICSLWETGKVKLDDQMTIGELYQKMCDHLLQQYLLKFHRLCNSALAQRDIYQEPNAVAFVYLECLAFDATKEHRFTITGKEITNVAGQLRLSVLQIVLLIPQTRNSSPLILENIYYFVHRTFQEYLSARYMVRMLESFGSNDQKKEVIRFITYEKYNRRIQHTFRLFFELKRSPSCIEQFWSTIDSEPRDLVGLRHCSRIAHWFPNGTCSFSAEDQNEIDQRVNKSVLTWISNTDRLPNDIANTYIFESFVGLTGHQCWIDAWKEDLFIEDPSKRHYFLVDLWSEENIRVLKENYDHISNDFEGLHDLIETGPNTISLKRFKLPSDLFTLYEISDETEFLTFLKEVQEQAKRQEPITTRENFQTLLDNYDSFANLNRQSAAHGSIIWKLKIAPSALENINNETLHRLAIISKENLLFFRYFELPVIYFLNLYANENDMNYDILSIIISITMSSDCILTASPEQKKLIRVHEKESYTDIEMNEHRRSNLIHAFEHARNTYGYSSFFRHDQ</sequence>
<dbReference type="PROSITE" id="PS50837">
    <property type="entry name" value="NACHT"/>
    <property type="match status" value="1"/>
</dbReference>
<proteinExistence type="predicted"/>
<dbReference type="Pfam" id="PF05729">
    <property type="entry name" value="NACHT"/>
    <property type="match status" value="1"/>
</dbReference>
<evidence type="ECO:0000313" key="3">
    <source>
        <dbReference type="EMBL" id="CAF1502912.1"/>
    </source>
</evidence>
<evidence type="ECO:0000259" key="1">
    <source>
        <dbReference type="PROSITE" id="PS50837"/>
    </source>
</evidence>
<dbReference type="EMBL" id="CAJNOL010002464">
    <property type="protein sequence ID" value="CAF1502912.1"/>
    <property type="molecule type" value="Genomic_DNA"/>
</dbReference>
<evidence type="ECO:0000313" key="4">
    <source>
        <dbReference type="Proteomes" id="UP000663854"/>
    </source>
</evidence>
<dbReference type="Proteomes" id="UP000663854">
    <property type="component" value="Unassembled WGS sequence"/>
</dbReference>
<dbReference type="Gene3D" id="3.40.50.300">
    <property type="entry name" value="P-loop containing nucleotide triphosphate hydrolases"/>
    <property type="match status" value="1"/>
</dbReference>
<evidence type="ECO:0000313" key="5">
    <source>
        <dbReference type="Proteomes" id="UP000663870"/>
    </source>
</evidence>
<dbReference type="InterPro" id="IPR027417">
    <property type="entry name" value="P-loop_NTPase"/>
</dbReference>
<protein>
    <recommendedName>
        <fullName evidence="1">NACHT domain-containing protein</fullName>
    </recommendedName>
</protein>
<comment type="caution">
    <text evidence="2">The sequence shown here is derived from an EMBL/GenBank/DDBJ whole genome shotgun (WGS) entry which is preliminary data.</text>
</comment>
<evidence type="ECO:0000313" key="2">
    <source>
        <dbReference type="EMBL" id="CAF1222625.1"/>
    </source>
</evidence>
<organism evidence="2 4">
    <name type="scientific">Rotaria sordida</name>
    <dbReference type="NCBI Taxonomy" id="392033"/>
    <lineage>
        <taxon>Eukaryota</taxon>
        <taxon>Metazoa</taxon>
        <taxon>Spiralia</taxon>
        <taxon>Gnathifera</taxon>
        <taxon>Rotifera</taxon>
        <taxon>Eurotatoria</taxon>
        <taxon>Bdelloidea</taxon>
        <taxon>Philodinida</taxon>
        <taxon>Philodinidae</taxon>
        <taxon>Rotaria</taxon>
    </lineage>
</organism>
<feature type="domain" description="NACHT" evidence="1">
    <location>
        <begin position="492"/>
        <end position="591"/>
    </location>
</feature>